<dbReference type="STRING" id="796925.A0A137NSE1"/>
<name>A0A137NSE1_CONC2</name>
<comment type="function">
    <text evidence="10">Regulates also the sphingolipid metabolism.</text>
</comment>
<evidence type="ECO:0000256" key="9">
    <source>
        <dbReference type="ARBA" id="ARBA00023136"/>
    </source>
</evidence>
<feature type="transmembrane region" description="Helical" evidence="10">
    <location>
        <begin position="114"/>
        <end position="142"/>
    </location>
</feature>
<evidence type="ECO:0000256" key="2">
    <source>
        <dbReference type="ARBA" id="ARBA00009187"/>
    </source>
</evidence>
<reference evidence="11 12" key="1">
    <citation type="journal article" date="2015" name="Genome Biol. Evol.">
        <title>Phylogenomic analyses indicate that early fungi evolved digesting cell walls of algal ancestors of land plants.</title>
        <authorList>
            <person name="Chang Y."/>
            <person name="Wang S."/>
            <person name="Sekimoto S."/>
            <person name="Aerts A.L."/>
            <person name="Choi C."/>
            <person name="Clum A."/>
            <person name="LaButti K.M."/>
            <person name="Lindquist E.A."/>
            <person name="Yee Ngan C."/>
            <person name="Ohm R.A."/>
            <person name="Salamov A.A."/>
            <person name="Grigoriev I.V."/>
            <person name="Spatafora J.W."/>
            <person name="Berbee M.L."/>
        </authorList>
    </citation>
    <scope>NUCLEOTIDE SEQUENCE [LARGE SCALE GENOMIC DNA]</scope>
    <source>
        <strain evidence="11 12">NRRL 28638</strain>
    </source>
</reference>
<dbReference type="GO" id="GO:0000139">
    <property type="term" value="C:Golgi membrane"/>
    <property type="evidence" value="ECO:0007669"/>
    <property type="project" value="UniProtKB-SubCell"/>
</dbReference>
<dbReference type="GO" id="GO:0005789">
    <property type="term" value="C:endoplasmic reticulum membrane"/>
    <property type="evidence" value="ECO:0007669"/>
    <property type="project" value="UniProtKB-SubCell"/>
</dbReference>
<keyword evidence="8 10" id="KW-0443">Lipid metabolism</keyword>
<evidence type="ECO:0000256" key="3">
    <source>
        <dbReference type="ARBA" id="ARBA00022448"/>
    </source>
</evidence>
<evidence type="ECO:0000313" key="11">
    <source>
        <dbReference type="EMBL" id="KXN65675.1"/>
    </source>
</evidence>
<evidence type="ECO:0000256" key="4">
    <source>
        <dbReference type="ARBA" id="ARBA00022692"/>
    </source>
</evidence>
<dbReference type="PANTHER" id="PTHR14467">
    <property type="entry name" value="ARV1"/>
    <property type="match status" value="1"/>
</dbReference>
<keyword evidence="7 10" id="KW-0445">Lipid transport</keyword>
<evidence type="ECO:0000256" key="10">
    <source>
        <dbReference type="RuleBase" id="RU368065"/>
    </source>
</evidence>
<evidence type="ECO:0000256" key="8">
    <source>
        <dbReference type="ARBA" id="ARBA00023098"/>
    </source>
</evidence>
<dbReference type="AlphaFoldDB" id="A0A137NSE1"/>
<dbReference type="OMA" id="MLDMNVK"/>
<feature type="transmembrane region" description="Helical" evidence="10">
    <location>
        <begin position="182"/>
        <end position="202"/>
    </location>
</feature>
<protein>
    <recommendedName>
        <fullName evidence="10">Protein ARV</fullName>
    </recommendedName>
</protein>
<dbReference type="GO" id="GO:0016125">
    <property type="term" value="P:sterol metabolic process"/>
    <property type="evidence" value="ECO:0007669"/>
    <property type="project" value="UniProtKB-UniRule"/>
</dbReference>
<keyword evidence="5 10" id="KW-0256">Endoplasmic reticulum</keyword>
<proteinExistence type="inferred from homology"/>
<accession>A0A137NSE1</accession>
<evidence type="ECO:0000256" key="7">
    <source>
        <dbReference type="ARBA" id="ARBA00023055"/>
    </source>
</evidence>
<dbReference type="GO" id="GO:0032541">
    <property type="term" value="C:cortical endoplasmic reticulum"/>
    <property type="evidence" value="ECO:0007669"/>
    <property type="project" value="TreeGrafter"/>
</dbReference>
<organism evidence="11 12">
    <name type="scientific">Conidiobolus coronatus (strain ATCC 28846 / CBS 209.66 / NRRL 28638)</name>
    <name type="common">Delacroixia coronata</name>
    <dbReference type="NCBI Taxonomy" id="796925"/>
    <lineage>
        <taxon>Eukaryota</taxon>
        <taxon>Fungi</taxon>
        <taxon>Fungi incertae sedis</taxon>
        <taxon>Zoopagomycota</taxon>
        <taxon>Entomophthoromycotina</taxon>
        <taxon>Entomophthoromycetes</taxon>
        <taxon>Entomophthorales</taxon>
        <taxon>Ancylistaceae</taxon>
        <taxon>Conidiobolus</taxon>
    </lineage>
</organism>
<comment type="subcellular location">
    <subcellularLocation>
        <location evidence="1 10">Endoplasmic reticulum membrane</location>
        <topology evidence="1 10">Multi-pass membrane protein</topology>
    </subcellularLocation>
    <subcellularLocation>
        <location evidence="10">Golgi apparatus membrane</location>
        <topology evidence="10">Multi-pass membrane protein</topology>
    </subcellularLocation>
</comment>
<feature type="transmembrane region" description="Helical" evidence="10">
    <location>
        <begin position="154"/>
        <end position="176"/>
    </location>
</feature>
<keyword evidence="3 10" id="KW-0813">Transport</keyword>
<dbReference type="EMBL" id="KQ964833">
    <property type="protein sequence ID" value="KXN65675.1"/>
    <property type="molecule type" value="Genomic_DNA"/>
</dbReference>
<dbReference type="Proteomes" id="UP000070444">
    <property type="component" value="Unassembled WGS sequence"/>
</dbReference>
<feature type="transmembrane region" description="Helical" evidence="10">
    <location>
        <begin position="209"/>
        <end position="228"/>
    </location>
</feature>
<comment type="function">
    <text evidence="10">Mediator of sterol homeostasis involved in sterol uptake, trafficking and distribution into membranes.</text>
</comment>
<gene>
    <name evidence="11" type="ORF">CONCODRAFT_62082</name>
</gene>
<sequence>MPICVHCSFPTTQLINTYGKDHIILNQCTNCKEFCDPYLEQDGIIIFIDLVLHKSSVYRHLIFNNLDYCEIGFQSVILRLGLLITIFNVYLKWYQIELYCLNNNCNILEGFNHFWLYCLILSFSIIEYLTYILSIVVAVYFLIPTNIKLFKYNYVIITIIISSFSKLLLIAIVIWNYHQIEFSWLLTLLSWTSNFVALKTFLQFNNIKVLLIIIIGLIGKYFINWYIINYVLGLNELTV</sequence>
<keyword evidence="4 10" id="KW-0812">Transmembrane</keyword>
<dbReference type="OrthoDB" id="2192830at2759"/>
<evidence type="ECO:0000256" key="6">
    <source>
        <dbReference type="ARBA" id="ARBA00022989"/>
    </source>
</evidence>
<dbReference type="InterPro" id="IPR007290">
    <property type="entry name" value="Arv1"/>
</dbReference>
<comment type="similarity">
    <text evidence="2 10">Belongs to the ARV1 family.</text>
</comment>
<keyword evidence="9 10" id="KW-0472">Membrane</keyword>
<keyword evidence="6 10" id="KW-1133">Transmembrane helix</keyword>
<dbReference type="GO" id="GO:0006665">
    <property type="term" value="P:sphingolipid metabolic process"/>
    <property type="evidence" value="ECO:0007669"/>
    <property type="project" value="UniProtKB-UniRule"/>
</dbReference>
<keyword evidence="10" id="KW-0333">Golgi apparatus</keyword>
<dbReference type="PANTHER" id="PTHR14467:SF0">
    <property type="entry name" value="PROTEIN ARV1"/>
    <property type="match status" value="1"/>
</dbReference>
<dbReference type="GO" id="GO:0032366">
    <property type="term" value="P:intracellular sterol transport"/>
    <property type="evidence" value="ECO:0007669"/>
    <property type="project" value="UniProtKB-UniRule"/>
</dbReference>
<evidence type="ECO:0000313" key="12">
    <source>
        <dbReference type="Proteomes" id="UP000070444"/>
    </source>
</evidence>
<dbReference type="Pfam" id="PF04161">
    <property type="entry name" value="Arv1"/>
    <property type="match status" value="1"/>
</dbReference>
<evidence type="ECO:0000256" key="1">
    <source>
        <dbReference type="ARBA" id="ARBA00004477"/>
    </source>
</evidence>
<keyword evidence="12" id="KW-1185">Reference proteome</keyword>
<feature type="non-terminal residue" evidence="11">
    <location>
        <position position="239"/>
    </location>
</feature>
<evidence type="ECO:0000256" key="5">
    <source>
        <dbReference type="ARBA" id="ARBA00022824"/>
    </source>
</evidence>
<keyword evidence="10" id="KW-0746">Sphingolipid metabolism</keyword>
<dbReference type="GO" id="GO:0097036">
    <property type="term" value="P:regulation of plasma membrane sterol distribution"/>
    <property type="evidence" value="ECO:0007669"/>
    <property type="project" value="UniProtKB-UniRule"/>
</dbReference>